<dbReference type="PANTHER" id="PTHR33640">
    <property type="entry name" value="TRANSMEMBRANE PROTEIN"/>
    <property type="match status" value="1"/>
</dbReference>
<reference evidence="2" key="1">
    <citation type="submission" date="2024-03" db="EMBL/GenBank/DDBJ databases">
        <title>WGS assembly of Saponaria officinalis var. Norfolk2.</title>
        <authorList>
            <person name="Jenkins J."/>
            <person name="Shu S."/>
            <person name="Grimwood J."/>
            <person name="Barry K."/>
            <person name="Goodstein D."/>
            <person name="Schmutz J."/>
            <person name="Leebens-Mack J."/>
            <person name="Osbourn A."/>
        </authorList>
    </citation>
    <scope>NUCLEOTIDE SEQUENCE [LARGE SCALE GENOMIC DNA]</scope>
    <source>
        <strain evidence="2">JIC</strain>
    </source>
</reference>
<dbReference type="EMBL" id="JBDFQZ010000003">
    <property type="protein sequence ID" value="KAK9742684.1"/>
    <property type="molecule type" value="Genomic_DNA"/>
</dbReference>
<comment type="caution">
    <text evidence="2">The sequence shown here is derived from an EMBL/GenBank/DDBJ whole genome shotgun (WGS) entry which is preliminary data.</text>
</comment>
<keyword evidence="1" id="KW-0812">Transmembrane</keyword>
<name>A0AAW1M8U4_SAPOF</name>
<organism evidence="2 3">
    <name type="scientific">Saponaria officinalis</name>
    <name type="common">Common soapwort</name>
    <name type="synonym">Lychnis saponaria</name>
    <dbReference type="NCBI Taxonomy" id="3572"/>
    <lineage>
        <taxon>Eukaryota</taxon>
        <taxon>Viridiplantae</taxon>
        <taxon>Streptophyta</taxon>
        <taxon>Embryophyta</taxon>
        <taxon>Tracheophyta</taxon>
        <taxon>Spermatophyta</taxon>
        <taxon>Magnoliopsida</taxon>
        <taxon>eudicotyledons</taxon>
        <taxon>Gunneridae</taxon>
        <taxon>Pentapetalae</taxon>
        <taxon>Caryophyllales</taxon>
        <taxon>Caryophyllaceae</taxon>
        <taxon>Caryophylleae</taxon>
        <taxon>Saponaria</taxon>
    </lineage>
</organism>
<accession>A0AAW1M8U4</accession>
<evidence type="ECO:0000256" key="1">
    <source>
        <dbReference type="SAM" id="Phobius"/>
    </source>
</evidence>
<feature type="transmembrane region" description="Helical" evidence="1">
    <location>
        <begin position="30"/>
        <end position="51"/>
    </location>
</feature>
<dbReference type="Proteomes" id="UP001443914">
    <property type="component" value="Unassembled WGS sequence"/>
</dbReference>
<keyword evidence="3" id="KW-1185">Reference proteome</keyword>
<feature type="transmembrane region" description="Helical" evidence="1">
    <location>
        <begin position="71"/>
        <end position="91"/>
    </location>
</feature>
<dbReference type="PANTHER" id="PTHR33640:SF3">
    <property type="entry name" value="DUF4408 DOMAIN-CONTAINING PROTEIN"/>
    <property type="match status" value="1"/>
</dbReference>
<evidence type="ECO:0000313" key="3">
    <source>
        <dbReference type="Proteomes" id="UP001443914"/>
    </source>
</evidence>
<keyword evidence="1" id="KW-0472">Membrane</keyword>
<proteinExistence type="predicted"/>
<dbReference type="AlphaFoldDB" id="A0AAW1M8U4"/>
<protein>
    <recommendedName>
        <fullName evidence="4">DUF4408 domain-containing protein</fullName>
    </recommendedName>
</protein>
<gene>
    <name evidence="2" type="ORF">RND81_03G190700</name>
</gene>
<keyword evidence="1" id="KW-1133">Transmembrane helix</keyword>
<evidence type="ECO:0000313" key="2">
    <source>
        <dbReference type="EMBL" id="KAK9742684.1"/>
    </source>
</evidence>
<evidence type="ECO:0008006" key="4">
    <source>
        <dbReference type="Google" id="ProtNLM"/>
    </source>
</evidence>
<sequence length="215" mass="24136">METIYEIDAIKVEKYKAMQRYRTFQKIANIIRIFEIFVAVTLISISVSWTSSHIPTVFQLSGEFFRRLSSLLFSPLFVFVIGNVIVITLFANSSSSSASSDHSGDTSPENSEVDVVVDEAVASPVTEVAVAEKVYRRSQSVAIVVAVPEKKELRRSTTVPRRKIGSDEVAAAVTVSRSCEKEEISDEEFNRKVEEFIEKQRKFLSEESKILVLSN</sequence>